<dbReference type="EMBL" id="QUMS01000001">
    <property type="protein sequence ID" value="REG10534.1"/>
    <property type="molecule type" value="Genomic_DNA"/>
</dbReference>
<evidence type="ECO:0000313" key="1">
    <source>
        <dbReference type="EMBL" id="REG10534.1"/>
    </source>
</evidence>
<protein>
    <submittedName>
        <fullName evidence="1">Uncharacterized protein</fullName>
    </submittedName>
</protein>
<gene>
    <name evidence="1" type="ORF">DFR64_0393</name>
</gene>
<dbReference type="RefSeq" id="WP_198418345.1">
    <property type="nucleotide sequence ID" value="NZ_AP018437.1"/>
</dbReference>
<organism evidence="1 2">
    <name type="scientific">Pelolinea submarina</name>
    <dbReference type="NCBI Taxonomy" id="913107"/>
    <lineage>
        <taxon>Bacteria</taxon>
        <taxon>Bacillati</taxon>
        <taxon>Chloroflexota</taxon>
        <taxon>Anaerolineae</taxon>
        <taxon>Anaerolineales</taxon>
        <taxon>Anaerolineaceae</taxon>
        <taxon>Pelolinea</taxon>
    </lineage>
</organism>
<accession>A0A347ZUA0</accession>
<sequence length="575" mass="67442">MTNYLHKNILDKVNKLDEIPENKEDFDEWVNSTENIRFLIQNALTDEIALYISSEFLYIDSLVVTNNDLFPLDKDDLLHWGLSSIHSIASYVIGGGRDDIWIERGFTNAQSKSLEGAKRLIFRRTFEGFSGDSRNYFEILQEYTHLCEIHWRPERHAYCDFDENGDFNPVVTISKRDNNGIDLDIVTFQWESLEEYLVVSDSSLIRFFDFTLYKPREFSDWPHKPEKVINRPKNLFYRQLINPGNSSYTRGFQVIQPRRSKKEVFLNIKNKWFGGGAREYAEFIAYDWRNGVITKISTDPEKTSNYFNSEGNSKPFEVSPAFFNPEVLSKYKADKEKYTIDERQITCRGSWYLKGIDVNDAGQIHTYICYLRDLPYKEQLHWLSHNEEPKANISERAYLSDFKAEWVQVSSSFQKILQIIERWQSEGCVWWKIRNLNLLKDLSQPLTDSRDEWAESFMDLSKLIIEGFQVKIIREKLDKLLINYEENEKSIVLLEKIINSNNTQSEERKLEGLRTVQLIRSKVKGHSSGSEAEQLADNALKDHGSFREHFQFVCSLLVDELQLIEKIFSNEVVSN</sequence>
<keyword evidence="2" id="KW-1185">Reference proteome</keyword>
<comment type="caution">
    <text evidence="1">The sequence shown here is derived from an EMBL/GenBank/DDBJ whole genome shotgun (WGS) entry which is preliminary data.</text>
</comment>
<dbReference type="AlphaFoldDB" id="A0A347ZUA0"/>
<dbReference type="Proteomes" id="UP000256388">
    <property type="component" value="Unassembled WGS sequence"/>
</dbReference>
<reference evidence="1 2" key="1">
    <citation type="submission" date="2018-08" db="EMBL/GenBank/DDBJ databases">
        <title>Genomic Encyclopedia of Type Strains, Phase IV (KMG-IV): sequencing the most valuable type-strain genomes for metagenomic binning, comparative biology and taxonomic classification.</title>
        <authorList>
            <person name="Goeker M."/>
        </authorList>
    </citation>
    <scope>NUCLEOTIDE SEQUENCE [LARGE SCALE GENOMIC DNA]</scope>
    <source>
        <strain evidence="1 2">DSM 23923</strain>
    </source>
</reference>
<name>A0A347ZUA0_9CHLR</name>
<evidence type="ECO:0000313" key="2">
    <source>
        <dbReference type="Proteomes" id="UP000256388"/>
    </source>
</evidence>
<proteinExistence type="predicted"/>